<dbReference type="EMBL" id="QKTW01000022">
    <property type="protein sequence ID" value="PZF71565.1"/>
    <property type="molecule type" value="Genomic_DNA"/>
</dbReference>
<sequence>MAETRIRLDKQIQKAPAVNMVPLSDGNGELQFANIGGLIKTGETLTRLNSVEINGGNLIIKYTAEDGIQQVVSTALNFSQTDVKINDAKLDNPSTGVYRLLITETDGKTYPVDLSALLAVVTQNTEYVRISGNGTPQNPLSIDLTDVFWNQIPRTLDALDDVYTSREIIDQEVSKGGNVVLIYDYEQRQWLPRSSRSLDSYYEVTETFPEYRAGNAVFLQMNISQIVNGSIKVYRNGLRQAYGIDYDYGKQGEPNGIQFYVPFNDKFPETVIVDYRPASF</sequence>
<evidence type="ECO:0000313" key="2">
    <source>
        <dbReference type="Proteomes" id="UP000248745"/>
    </source>
</evidence>
<dbReference type="AlphaFoldDB" id="A0A2W2A886"/>
<organism evidence="1 2">
    <name type="scientific">Taibaiella soli</name>
    <dbReference type="NCBI Taxonomy" id="1649169"/>
    <lineage>
        <taxon>Bacteria</taxon>
        <taxon>Pseudomonadati</taxon>
        <taxon>Bacteroidota</taxon>
        <taxon>Chitinophagia</taxon>
        <taxon>Chitinophagales</taxon>
        <taxon>Chitinophagaceae</taxon>
        <taxon>Taibaiella</taxon>
    </lineage>
</organism>
<protein>
    <submittedName>
        <fullName evidence="1">Uncharacterized protein</fullName>
    </submittedName>
</protein>
<comment type="caution">
    <text evidence="1">The sequence shown here is derived from an EMBL/GenBank/DDBJ whole genome shotgun (WGS) entry which is preliminary data.</text>
</comment>
<proteinExistence type="predicted"/>
<evidence type="ECO:0000313" key="1">
    <source>
        <dbReference type="EMBL" id="PZF71565.1"/>
    </source>
</evidence>
<dbReference type="RefSeq" id="WP_110999939.1">
    <property type="nucleotide sequence ID" value="NZ_QKTW01000022.1"/>
</dbReference>
<name>A0A2W2A886_9BACT</name>
<dbReference type="Proteomes" id="UP000248745">
    <property type="component" value="Unassembled WGS sequence"/>
</dbReference>
<dbReference type="OrthoDB" id="9822553at2"/>
<gene>
    <name evidence="1" type="ORF">DN068_15940</name>
</gene>
<accession>A0A2W2A886</accession>
<keyword evidence="2" id="KW-1185">Reference proteome</keyword>
<reference evidence="1 2" key="1">
    <citation type="submission" date="2018-06" db="EMBL/GenBank/DDBJ databases">
        <title>Mucibacter soli gen. nov., sp. nov., a new member of the family Chitinophagaceae producing mucin.</title>
        <authorList>
            <person name="Kim M.-K."/>
            <person name="Park S."/>
            <person name="Kim T.-S."/>
            <person name="Joung Y."/>
            <person name="Han J.-H."/>
            <person name="Kim S.B."/>
        </authorList>
    </citation>
    <scope>NUCLEOTIDE SEQUENCE [LARGE SCALE GENOMIC DNA]</scope>
    <source>
        <strain evidence="1 2">R1-15</strain>
    </source>
</reference>